<comment type="subcellular location">
    <subcellularLocation>
        <location evidence="8">Cell membrane</location>
        <topology evidence="8">Multi-pass membrane protein</topology>
    </subcellularLocation>
    <subcellularLocation>
        <location evidence="1">Endomembrane system</location>
        <topology evidence="1">Multi-pass membrane protein</topology>
    </subcellularLocation>
</comment>
<evidence type="ECO:0000256" key="8">
    <source>
        <dbReference type="HAMAP-Rule" id="MF_00459"/>
    </source>
</evidence>
<dbReference type="Proteomes" id="UP000319783">
    <property type="component" value="Unassembled WGS sequence"/>
</dbReference>
<dbReference type="HAMAP" id="MF_00459">
    <property type="entry name" value="RsxA_RnfA"/>
    <property type="match status" value="1"/>
</dbReference>
<feature type="transmembrane region" description="Helical" evidence="8">
    <location>
        <begin position="121"/>
        <end position="141"/>
    </location>
</feature>
<dbReference type="EMBL" id="SULG01000066">
    <property type="protein sequence ID" value="TLD41026.1"/>
    <property type="molecule type" value="Genomic_DNA"/>
</dbReference>
<dbReference type="GO" id="GO:0012505">
    <property type="term" value="C:endomembrane system"/>
    <property type="evidence" value="ECO:0007669"/>
    <property type="project" value="UniProtKB-SubCell"/>
</dbReference>
<dbReference type="InterPro" id="IPR003667">
    <property type="entry name" value="NqrDE/RnfAE"/>
</dbReference>
<dbReference type="GO" id="GO:0022900">
    <property type="term" value="P:electron transport chain"/>
    <property type="evidence" value="ECO:0007669"/>
    <property type="project" value="UniProtKB-UniRule"/>
</dbReference>
<feature type="transmembrane region" description="Helical" evidence="8">
    <location>
        <begin position="192"/>
        <end position="211"/>
    </location>
</feature>
<keyword evidence="7 8" id="KW-0472">Membrane</keyword>
<feature type="transmembrane region" description="Helical" evidence="8">
    <location>
        <begin position="39"/>
        <end position="61"/>
    </location>
</feature>
<accession>A0A533Q8R1</accession>
<dbReference type="GO" id="GO:0005886">
    <property type="term" value="C:plasma membrane"/>
    <property type="evidence" value="ECO:0007669"/>
    <property type="project" value="UniProtKB-SubCell"/>
</dbReference>
<sequence>MIKEIAFIIVSVVFVNNFVLAKFLGLCPFLGVSQKTSSAMGMGVAVTFVMTLSSAITWIVYNYILLPGDANIIATVFPSVRETGLIEVLKTISYILVIATLVQLVEMLLRKMVPALYESLGIYLPLITTNCAVLGVALLNTTDSPKHLGFLEATIQGFGAGIGFTVAMLLMSGIRERLALVNIPQPLRGIPIAFICTGLMALAFLGFSGMVQ</sequence>
<evidence type="ECO:0000256" key="1">
    <source>
        <dbReference type="ARBA" id="ARBA00004127"/>
    </source>
</evidence>
<evidence type="ECO:0000313" key="9">
    <source>
        <dbReference type="EMBL" id="TLD41026.1"/>
    </source>
</evidence>
<evidence type="ECO:0000256" key="5">
    <source>
        <dbReference type="ARBA" id="ARBA00022982"/>
    </source>
</evidence>
<dbReference type="PANTHER" id="PTHR30335">
    <property type="entry name" value="INTEGRAL MEMBRANE PROTEIN OF SOXR-REDUCING COMPLEX"/>
    <property type="match status" value="1"/>
</dbReference>
<feature type="transmembrane region" description="Helical" evidence="8">
    <location>
        <begin position="153"/>
        <end position="171"/>
    </location>
</feature>
<dbReference type="PANTHER" id="PTHR30335:SF0">
    <property type="entry name" value="ION-TRANSLOCATING OXIDOREDUCTASE COMPLEX SUBUNIT A"/>
    <property type="match status" value="1"/>
</dbReference>
<name>A0A533Q8R1_9BACT</name>
<evidence type="ECO:0000313" key="10">
    <source>
        <dbReference type="Proteomes" id="UP000319783"/>
    </source>
</evidence>
<comment type="subunit">
    <text evidence="8">The complex is composed of six subunits: RnfA, RnfB, RnfC, RnfD, RnfE and RnfG.</text>
</comment>
<evidence type="ECO:0000256" key="7">
    <source>
        <dbReference type="ARBA" id="ARBA00023136"/>
    </source>
</evidence>
<organism evidence="9 10">
    <name type="scientific">Candidatus Jettenia ecosi</name>
    <dbReference type="NCBI Taxonomy" id="2494326"/>
    <lineage>
        <taxon>Bacteria</taxon>
        <taxon>Pseudomonadati</taxon>
        <taxon>Planctomycetota</taxon>
        <taxon>Candidatus Brocadiia</taxon>
        <taxon>Candidatus Brocadiales</taxon>
        <taxon>Candidatus Brocadiaceae</taxon>
        <taxon>Candidatus Jettenia</taxon>
    </lineage>
</organism>
<dbReference type="EC" id="7.-.-.-" evidence="8"/>
<comment type="function">
    <text evidence="8">Part of a membrane-bound complex that couples electron transfer with translocation of ions across the membrane.</text>
</comment>
<evidence type="ECO:0000256" key="6">
    <source>
        <dbReference type="ARBA" id="ARBA00022989"/>
    </source>
</evidence>
<dbReference type="NCBIfam" id="TIGR01943">
    <property type="entry name" value="rnfA"/>
    <property type="match status" value="1"/>
</dbReference>
<dbReference type="AlphaFoldDB" id="A0A533Q8R1"/>
<dbReference type="Pfam" id="PF02508">
    <property type="entry name" value="Rnf-Nqr"/>
    <property type="match status" value="1"/>
</dbReference>
<keyword evidence="5 8" id="KW-0249">Electron transport</keyword>
<comment type="caution">
    <text evidence="9">The sequence shown here is derived from an EMBL/GenBank/DDBJ whole genome shotgun (WGS) entry which is preliminary data.</text>
</comment>
<gene>
    <name evidence="8" type="primary">rnfA</name>
    <name evidence="9" type="ORF">JETT_2714</name>
</gene>
<reference evidence="9 10" key="1">
    <citation type="submission" date="2019-04" db="EMBL/GenBank/DDBJ databases">
        <title>Genome of a novel bacterium Candidatus Jettenia ecosi reconstructed from metagenome of an anammox bioreactor.</title>
        <authorList>
            <person name="Mardanov A.V."/>
            <person name="Beletsky A.V."/>
            <person name="Ravin N.V."/>
            <person name="Botchkova E.A."/>
            <person name="Litti Y.V."/>
            <person name="Nozhevnikova A.N."/>
        </authorList>
    </citation>
    <scope>NUCLEOTIDE SEQUENCE [LARGE SCALE GENOMIC DNA]</scope>
    <source>
        <strain evidence="9">J2</strain>
    </source>
</reference>
<dbReference type="InterPro" id="IPR011293">
    <property type="entry name" value="Ion_transpt_RnfA/RsxA"/>
</dbReference>
<dbReference type="PIRSF" id="PIRSF006102">
    <property type="entry name" value="NQR_DE"/>
    <property type="match status" value="1"/>
</dbReference>
<protein>
    <recommendedName>
        <fullName evidence="8">Ion-translocating oxidoreductase complex subunit A</fullName>
        <ecNumber evidence="8">7.-.-.-</ecNumber>
    </recommendedName>
    <alternativeName>
        <fullName evidence="8">Rnf electron transport complex subunit A</fullName>
    </alternativeName>
</protein>
<keyword evidence="3 8" id="KW-0812">Transmembrane</keyword>
<proteinExistence type="inferred from homology"/>
<feature type="transmembrane region" description="Helical" evidence="8">
    <location>
        <begin position="6"/>
        <end position="27"/>
    </location>
</feature>
<feature type="transmembrane region" description="Helical" evidence="8">
    <location>
        <begin position="91"/>
        <end position="109"/>
    </location>
</feature>
<keyword evidence="2 8" id="KW-0813">Transport</keyword>
<evidence type="ECO:0000256" key="3">
    <source>
        <dbReference type="ARBA" id="ARBA00022692"/>
    </source>
</evidence>
<comment type="similarity">
    <text evidence="8">Belongs to the NqrDE/RnfAE family.</text>
</comment>
<keyword evidence="8" id="KW-1003">Cell membrane</keyword>
<keyword evidence="6 8" id="KW-1133">Transmembrane helix</keyword>
<keyword evidence="4 8" id="KW-1278">Translocase</keyword>
<evidence type="ECO:0000256" key="2">
    <source>
        <dbReference type="ARBA" id="ARBA00022448"/>
    </source>
</evidence>
<evidence type="ECO:0000256" key="4">
    <source>
        <dbReference type="ARBA" id="ARBA00022967"/>
    </source>
</evidence>
<dbReference type="InterPro" id="IPR050133">
    <property type="entry name" value="NqrDE/RnfAE_oxidrdctase"/>
</dbReference>